<gene>
    <name evidence="3" type="ORF">JW613_02680</name>
</gene>
<dbReference type="PANTHER" id="PTHR35585:SF1">
    <property type="entry name" value="HHE DOMAIN PROTEIN (AFU_ORTHOLOGUE AFUA_4G00730)"/>
    <property type="match status" value="1"/>
</dbReference>
<dbReference type="Proteomes" id="UP000721954">
    <property type="component" value="Unassembled WGS sequence"/>
</dbReference>
<dbReference type="Pfam" id="PF01814">
    <property type="entry name" value="Hemerythrin"/>
    <property type="match status" value="1"/>
</dbReference>
<dbReference type="CDD" id="cd12108">
    <property type="entry name" value="Hr-like"/>
    <property type="match status" value="1"/>
</dbReference>
<dbReference type="RefSeq" id="WP_209209037.1">
    <property type="nucleotide sequence ID" value="NZ_JAFFZM010000001.1"/>
</dbReference>
<proteinExistence type="predicted"/>
<comment type="caution">
    <text evidence="3">The sequence shown here is derived from an EMBL/GenBank/DDBJ whole genome shotgun (WGS) entry which is preliminary data.</text>
</comment>
<feature type="region of interest" description="Disordered" evidence="1">
    <location>
        <begin position="142"/>
        <end position="168"/>
    </location>
</feature>
<dbReference type="EMBL" id="JAFFZM010000001">
    <property type="protein sequence ID" value="MBO8197223.1"/>
    <property type="molecule type" value="Genomic_DNA"/>
</dbReference>
<dbReference type="PANTHER" id="PTHR35585">
    <property type="entry name" value="HHE DOMAIN PROTEIN (AFU_ORTHOLOGUE AFUA_4G00730)"/>
    <property type="match status" value="1"/>
</dbReference>
<dbReference type="Gene3D" id="1.20.120.520">
    <property type="entry name" value="nmb1532 protein domain like"/>
    <property type="match status" value="1"/>
</dbReference>
<feature type="domain" description="Hemerythrin-like" evidence="2">
    <location>
        <begin position="6"/>
        <end position="125"/>
    </location>
</feature>
<dbReference type="GeneID" id="96257495"/>
<accession>A0ABS3XP80</accession>
<evidence type="ECO:0000313" key="3">
    <source>
        <dbReference type="EMBL" id="MBO8197223.1"/>
    </source>
</evidence>
<keyword evidence="4" id="KW-1185">Reference proteome</keyword>
<protein>
    <submittedName>
        <fullName evidence="3">Hemerythrin domain-containing protein</fullName>
    </submittedName>
</protein>
<evidence type="ECO:0000313" key="4">
    <source>
        <dbReference type="Proteomes" id="UP000721954"/>
    </source>
</evidence>
<dbReference type="InterPro" id="IPR012312">
    <property type="entry name" value="Hemerythrin-like"/>
</dbReference>
<feature type="compositionally biased region" description="Pro residues" evidence="1">
    <location>
        <begin position="151"/>
        <end position="160"/>
    </location>
</feature>
<organism evidence="3 4">
    <name type="scientific">Streptomyces smyrnaeus</name>
    <dbReference type="NCBI Taxonomy" id="1387713"/>
    <lineage>
        <taxon>Bacteria</taxon>
        <taxon>Bacillati</taxon>
        <taxon>Actinomycetota</taxon>
        <taxon>Actinomycetes</taxon>
        <taxon>Kitasatosporales</taxon>
        <taxon>Streptomycetaceae</taxon>
        <taxon>Streptomyces</taxon>
    </lineage>
</organism>
<name>A0ABS3XP80_9ACTN</name>
<evidence type="ECO:0000256" key="1">
    <source>
        <dbReference type="SAM" id="MobiDB-lite"/>
    </source>
</evidence>
<sequence length="188" mass="20845">MGHGGTVIEELTTDHREVEELFAKIEALPPGDEKRKKYAEQATIELVRHSIAEEEYLYPAVRAHVPDGDELADKELEDHKGAERLMKDLEGLNAGDPAFDQILTSLIQEIRTHVSDEEGNLFPRLKEVLPRLELTELGDKVRQAKKTAPTRPHPAGPHEPPALKAMAPGVGLVDRARDMLTGRGKGQE</sequence>
<reference evidence="3 4" key="1">
    <citation type="submission" date="2021-02" db="EMBL/GenBank/DDBJ databases">
        <title>Streptomyces spirodelae sp. nov., isolated from duckweed.</title>
        <authorList>
            <person name="Saimee Y."/>
            <person name="Duangmal K."/>
        </authorList>
    </citation>
    <scope>NUCLEOTIDE SEQUENCE [LARGE SCALE GENOMIC DNA]</scope>
    <source>
        <strain evidence="3 4">DSM 42105</strain>
    </source>
</reference>
<evidence type="ECO:0000259" key="2">
    <source>
        <dbReference type="Pfam" id="PF01814"/>
    </source>
</evidence>